<dbReference type="PANTHER" id="PTHR23352">
    <property type="entry name" value="NEURAL PROLIFERATION DIFFERENTIATION AND CONTROL PROTEIN-1 NPDC-1 PROTEIN"/>
    <property type="match status" value="1"/>
</dbReference>
<feature type="region of interest" description="Disordered" evidence="1">
    <location>
        <begin position="110"/>
        <end position="187"/>
    </location>
</feature>
<dbReference type="RefSeq" id="XP_051268095.1">
    <property type="nucleotide sequence ID" value="XM_051412135.1"/>
</dbReference>
<keyword evidence="2" id="KW-0472">Membrane</keyword>
<dbReference type="GeneID" id="127370241"/>
<organism evidence="4 5">
    <name type="scientific">Dicentrarchus labrax</name>
    <name type="common">European seabass</name>
    <name type="synonym">Morone labrax</name>
    <dbReference type="NCBI Taxonomy" id="13489"/>
    <lineage>
        <taxon>Eukaryota</taxon>
        <taxon>Metazoa</taxon>
        <taxon>Chordata</taxon>
        <taxon>Craniata</taxon>
        <taxon>Vertebrata</taxon>
        <taxon>Euteleostomi</taxon>
        <taxon>Actinopterygii</taxon>
        <taxon>Neopterygii</taxon>
        <taxon>Teleostei</taxon>
        <taxon>Neoteleostei</taxon>
        <taxon>Acanthomorphata</taxon>
        <taxon>Eupercaria</taxon>
        <taxon>Moronidae</taxon>
        <taxon>Dicentrarchus</taxon>
    </lineage>
</organism>
<reference evidence="4" key="1">
    <citation type="submission" date="2025-08" db="UniProtKB">
        <authorList>
            <consortium name="Ensembl"/>
        </authorList>
    </citation>
    <scope>IDENTIFICATION</scope>
</reference>
<keyword evidence="2" id="KW-0812">Transmembrane</keyword>
<dbReference type="Proteomes" id="UP000694389">
    <property type="component" value="Unassembled WGS sequence"/>
</dbReference>
<dbReference type="GeneTree" id="ENSGT00440000038604"/>
<dbReference type="CTD" id="794093"/>
<reference evidence="4" key="2">
    <citation type="submission" date="2025-09" db="UniProtKB">
        <authorList>
            <consortium name="Ensembl"/>
        </authorList>
    </citation>
    <scope>IDENTIFICATION</scope>
</reference>
<sequence length="339" mass="36682">MLLLCSPPSGRLRRASLLLLAAVLFCVVPVSASLPAGSKCSNIDCARERRLLCRSGSSHCGPCHIGLEENEEGRCVVRKRHHQHGKVTFYPDLDEEIDYLHSVIEKQEVREEIKPPKKQIKHPAAVTSQTDVKKSKTDASKNKQKGLNPLSEESQHAATTAPRPVVSDLPNTPTPQPRATGVDGRAGPIAVPAPRNDTIIVIIISLCVVVGTVAVVLATVCFVKLQKESRLAQKIDYPAFGGAGVPAATANGNGTSIGDKTLAQSAQMYHYQHQKQQMLSVGNHKTEQKVPDTEVTSDEEEVGGDFTVYECPGLAPTGEMEVKNPLFDDSTLQYEGNHK</sequence>
<proteinExistence type="predicted"/>
<feature type="transmembrane region" description="Helical" evidence="2">
    <location>
        <begin position="199"/>
        <end position="223"/>
    </location>
</feature>
<accession>A0A8C4DAZ6</accession>
<protein>
    <submittedName>
        <fullName evidence="4">Neural proliferation, differentiation and control, 1a</fullName>
    </submittedName>
</protein>
<dbReference type="OMA" id="TVCWVRL"/>
<name>A0A8C4DAZ6_DICLA</name>
<keyword evidence="2" id="KW-1133">Transmembrane helix</keyword>
<dbReference type="PANTHER" id="PTHR23352:SF2">
    <property type="entry name" value="NEURAL PROLIFERATION DIFFERENTIATION AND CONTROL PROTEIN 1"/>
    <property type="match status" value="1"/>
</dbReference>
<keyword evidence="3" id="KW-0732">Signal</keyword>
<keyword evidence="5" id="KW-1185">Reference proteome</keyword>
<evidence type="ECO:0000313" key="4">
    <source>
        <dbReference type="Ensembl" id="ENSDLAP00005001755.1"/>
    </source>
</evidence>
<dbReference type="Pfam" id="PF06809">
    <property type="entry name" value="NPDC1"/>
    <property type="match status" value="1"/>
</dbReference>
<dbReference type="Ensembl" id="ENSDLAT00005001834.2">
    <property type="protein sequence ID" value="ENSDLAP00005001755.1"/>
    <property type="gene ID" value="ENSDLAG00005000829.2"/>
</dbReference>
<feature type="region of interest" description="Disordered" evidence="1">
    <location>
        <begin position="320"/>
        <end position="339"/>
    </location>
</feature>
<dbReference type="OrthoDB" id="6270617at2759"/>
<evidence type="ECO:0000256" key="1">
    <source>
        <dbReference type="SAM" id="MobiDB-lite"/>
    </source>
</evidence>
<dbReference type="GO" id="GO:0016020">
    <property type="term" value="C:membrane"/>
    <property type="evidence" value="ECO:0007669"/>
    <property type="project" value="InterPro"/>
</dbReference>
<evidence type="ECO:0000313" key="5">
    <source>
        <dbReference type="Proteomes" id="UP000694389"/>
    </source>
</evidence>
<feature type="compositionally biased region" description="Polar residues" evidence="1">
    <location>
        <begin position="330"/>
        <end position="339"/>
    </location>
</feature>
<evidence type="ECO:0000256" key="3">
    <source>
        <dbReference type="SAM" id="SignalP"/>
    </source>
</evidence>
<feature type="chain" id="PRO_5034973967" evidence="3">
    <location>
        <begin position="33"/>
        <end position="339"/>
    </location>
</feature>
<evidence type="ECO:0000256" key="2">
    <source>
        <dbReference type="SAM" id="Phobius"/>
    </source>
</evidence>
<dbReference type="AlphaFoldDB" id="A0A8C4DAZ6"/>
<feature type="signal peptide" evidence="3">
    <location>
        <begin position="1"/>
        <end position="32"/>
    </location>
</feature>
<feature type="compositionally biased region" description="Basic and acidic residues" evidence="1">
    <location>
        <begin position="131"/>
        <end position="141"/>
    </location>
</feature>
<gene>
    <name evidence="4" type="primary">npdc1a</name>
</gene>
<dbReference type="InterPro" id="IPR009635">
    <property type="entry name" value="NPDC1"/>
</dbReference>